<dbReference type="AlphaFoldDB" id="R8BL89"/>
<dbReference type="Gene3D" id="3.90.25.10">
    <property type="entry name" value="UDP-galactose 4-epimerase, domain 1"/>
    <property type="match status" value="1"/>
</dbReference>
<gene>
    <name evidence="4" type="ORF">UCRPA7_4394</name>
</gene>
<dbReference type="KEGG" id="tmn:UCRPA7_4394"/>
<dbReference type="Proteomes" id="UP000014074">
    <property type="component" value="Unassembled WGS sequence"/>
</dbReference>
<accession>R8BL89</accession>
<dbReference type="PANTHER" id="PTHR42748">
    <property type="entry name" value="NITROGEN METABOLITE REPRESSION PROTEIN NMRA FAMILY MEMBER"/>
    <property type="match status" value="1"/>
</dbReference>
<dbReference type="OrthoDB" id="3358371at2759"/>
<dbReference type="RefSeq" id="XP_007915142.1">
    <property type="nucleotide sequence ID" value="XM_007916951.1"/>
</dbReference>
<feature type="domain" description="NmrA-like" evidence="3">
    <location>
        <begin position="1"/>
        <end position="321"/>
    </location>
</feature>
<name>R8BL89_PHAM7</name>
<dbReference type="InterPro" id="IPR051164">
    <property type="entry name" value="NmrA-like_oxidored"/>
</dbReference>
<evidence type="ECO:0000313" key="4">
    <source>
        <dbReference type="EMBL" id="EOO00128.1"/>
    </source>
</evidence>
<dbReference type="EMBL" id="KB933107">
    <property type="protein sequence ID" value="EOO00128.1"/>
    <property type="molecule type" value="Genomic_DNA"/>
</dbReference>
<dbReference type="eggNOG" id="ENOG502SHS9">
    <property type="taxonomic scope" value="Eukaryota"/>
</dbReference>
<dbReference type="PANTHER" id="PTHR42748:SF26">
    <property type="entry name" value="NMRA-LIKE DOMAIN-CONTAINING PROTEIN"/>
    <property type="match status" value="1"/>
</dbReference>
<evidence type="ECO:0000313" key="5">
    <source>
        <dbReference type="Proteomes" id="UP000014074"/>
    </source>
</evidence>
<dbReference type="GeneID" id="19324841"/>
<comment type="similarity">
    <text evidence="1">Belongs to the NmrA-type oxidoreductase family.</text>
</comment>
<protein>
    <submittedName>
        <fullName evidence="4">Putative-like family protein</fullName>
    </submittedName>
</protein>
<keyword evidence="2" id="KW-0521">NADP</keyword>
<organism evidence="4 5">
    <name type="scientific">Phaeoacremonium minimum (strain UCR-PA7)</name>
    <name type="common">Esca disease fungus</name>
    <name type="synonym">Togninia minima</name>
    <dbReference type="NCBI Taxonomy" id="1286976"/>
    <lineage>
        <taxon>Eukaryota</taxon>
        <taxon>Fungi</taxon>
        <taxon>Dikarya</taxon>
        <taxon>Ascomycota</taxon>
        <taxon>Pezizomycotina</taxon>
        <taxon>Sordariomycetes</taxon>
        <taxon>Sordariomycetidae</taxon>
        <taxon>Togniniales</taxon>
        <taxon>Togniniaceae</taxon>
        <taxon>Phaeoacremonium</taxon>
    </lineage>
</organism>
<dbReference type="HOGENOM" id="CLU_007383_8_6_1"/>
<sequence length="332" mass="36035">MSKTIVVVGVTGLQGSSVAETFLTLPDWRVRGITRNPSSEAAQALAAKGVEIVKADLDDKDSLIPAFEGASAIFANTDFFALLFKAAAPGGSPSGRAPKERAFDLEVAQNVNIAAAAASPAVIKTLERFVLSSLSDATKWSGGKYTTVYHYDSKAEAIRIIQAEFPEVAARMSTLQVGHYVTNWKAFHLMAPQKQPDGSFLTIRPTGPNAKFPFVVTQRDTGPYVKALVDLPAGKDVLGVSQSLTFPEWMTIWGKVLGVKAGFKQVSWEEFFGTVPEPLKSELQDAWKYFEDFGHTGGDPNVLTPEQLGVKVPLTTMEEYIRSEDWSSVLNS</sequence>
<dbReference type="InterPro" id="IPR036291">
    <property type="entry name" value="NAD(P)-bd_dom_sf"/>
</dbReference>
<proteinExistence type="inferred from homology"/>
<dbReference type="Pfam" id="PF05368">
    <property type="entry name" value="NmrA"/>
    <property type="match status" value="1"/>
</dbReference>
<dbReference type="CDD" id="cd05251">
    <property type="entry name" value="NmrA_like_SDR_a"/>
    <property type="match status" value="1"/>
</dbReference>
<dbReference type="InterPro" id="IPR008030">
    <property type="entry name" value="NmrA-like"/>
</dbReference>
<dbReference type="SUPFAM" id="SSF51735">
    <property type="entry name" value="NAD(P)-binding Rossmann-fold domains"/>
    <property type="match status" value="1"/>
</dbReference>
<evidence type="ECO:0000256" key="1">
    <source>
        <dbReference type="ARBA" id="ARBA00006328"/>
    </source>
</evidence>
<dbReference type="GO" id="GO:0005634">
    <property type="term" value="C:nucleus"/>
    <property type="evidence" value="ECO:0007669"/>
    <property type="project" value="TreeGrafter"/>
</dbReference>
<evidence type="ECO:0000256" key="2">
    <source>
        <dbReference type="ARBA" id="ARBA00022857"/>
    </source>
</evidence>
<reference evidence="5" key="1">
    <citation type="journal article" date="2013" name="Genome Announc.">
        <title>Draft genome sequence of the ascomycete Phaeoacremonium aleophilum strain UCR-PA7, a causal agent of the esca disease complex in grapevines.</title>
        <authorList>
            <person name="Blanco-Ulate B."/>
            <person name="Rolshausen P."/>
            <person name="Cantu D."/>
        </authorList>
    </citation>
    <scope>NUCLEOTIDE SEQUENCE [LARGE SCALE GENOMIC DNA]</scope>
    <source>
        <strain evidence="5">UCR-PA7</strain>
    </source>
</reference>
<dbReference type="Gene3D" id="3.40.50.720">
    <property type="entry name" value="NAD(P)-binding Rossmann-like Domain"/>
    <property type="match status" value="1"/>
</dbReference>
<evidence type="ECO:0000259" key="3">
    <source>
        <dbReference type="Pfam" id="PF05368"/>
    </source>
</evidence>
<keyword evidence="5" id="KW-1185">Reference proteome</keyword>